<reference evidence="1" key="1">
    <citation type="submission" date="2014-11" db="EMBL/GenBank/DDBJ databases">
        <authorList>
            <person name="Amaro Gonzalez C."/>
        </authorList>
    </citation>
    <scope>NUCLEOTIDE SEQUENCE</scope>
</reference>
<organism evidence="1">
    <name type="scientific">Anguilla anguilla</name>
    <name type="common">European freshwater eel</name>
    <name type="synonym">Muraena anguilla</name>
    <dbReference type="NCBI Taxonomy" id="7936"/>
    <lineage>
        <taxon>Eukaryota</taxon>
        <taxon>Metazoa</taxon>
        <taxon>Chordata</taxon>
        <taxon>Craniata</taxon>
        <taxon>Vertebrata</taxon>
        <taxon>Euteleostomi</taxon>
        <taxon>Actinopterygii</taxon>
        <taxon>Neopterygii</taxon>
        <taxon>Teleostei</taxon>
        <taxon>Anguilliformes</taxon>
        <taxon>Anguillidae</taxon>
        <taxon>Anguilla</taxon>
    </lineage>
</organism>
<proteinExistence type="predicted"/>
<dbReference type="AlphaFoldDB" id="A0A0E9VLU3"/>
<name>A0A0E9VLU3_ANGAN</name>
<evidence type="ECO:0000313" key="1">
    <source>
        <dbReference type="EMBL" id="JAH79099.1"/>
    </source>
</evidence>
<sequence length="33" mass="3647">MASSMINFSIPLPFWCCPARWGDITNYRAALGG</sequence>
<dbReference type="EMBL" id="GBXM01029478">
    <property type="protein sequence ID" value="JAH79099.1"/>
    <property type="molecule type" value="Transcribed_RNA"/>
</dbReference>
<protein>
    <submittedName>
        <fullName evidence="1">Uncharacterized protein</fullName>
    </submittedName>
</protein>
<accession>A0A0E9VLU3</accession>
<reference evidence="1" key="2">
    <citation type="journal article" date="2015" name="Fish Shellfish Immunol.">
        <title>Early steps in the European eel (Anguilla anguilla)-Vibrio vulnificus interaction in the gills: Role of the RtxA13 toxin.</title>
        <authorList>
            <person name="Callol A."/>
            <person name="Pajuelo D."/>
            <person name="Ebbesson L."/>
            <person name="Teles M."/>
            <person name="MacKenzie S."/>
            <person name="Amaro C."/>
        </authorList>
    </citation>
    <scope>NUCLEOTIDE SEQUENCE</scope>
</reference>